<reference evidence="1 2" key="1">
    <citation type="submission" date="2010-12" db="EMBL/GenBank/DDBJ databases">
        <authorList>
            <person name="Muzny D."/>
            <person name="Qin X."/>
            <person name="Deng J."/>
            <person name="Jiang H."/>
            <person name="Liu Y."/>
            <person name="Qu J."/>
            <person name="Song X.-Z."/>
            <person name="Zhang L."/>
            <person name="Thornton R."/>
            <person name="Coyle M."/>
            <person name="Francisco L."/>
            <person name="Jackson L."/>
            <person name="Javaid M."/>
            <person name="Korchina V."/>
            <person name="Kovar C."/>
            <person name="Mata R."/>
            <person name="Mathew T."/>
            <person name="Ngo R."/>
            <person name="Nguyen L."/>
            <person name="Nguyen N."/>
            <person name="Okwuonu G."/>
            <person name="Ongeri F."/>
            <person name="Pham C."/>
            <person name="Simmons D."/>
            <person name="Wilczek-Boney K."/>
            <person name="Hale W."/>
            <person name="Jakkamsetti A."/>
            <person name="Pham P."/>
            <person name="Ruth R."/>
            <person name="San Lucas F."/>
            <person name="Warren J."/>
            <person name="Zhang J."/>
            <person name="Zhao Z."/>
            <person name="Zhou C."/>
            <person name="Zhu D."/>
            <person name="Lee S."/>
            <person name="Bess C."/>
            <person name="Blankenburg K."/>
            <person name="Forbes L."/>
            <person name="Fu Q."/>
            <person name="Gubbala S."/>
            <person name="Hirani K."/>
            <person name="Jayaseelan J.C."/>
            <person name="Lara F."/>
            <person name="Munidasa M."/>
            <person name="Palculict T."/>
            <person name="Patil S."/>
            <person name="Pu L.-L."/>
            <person name="Saada N."/>
            <person name="Tang L."/>
            <person name="Weissenberger G."/>
            <person name="Zhu Y."/>
            <person name="Hemphill L."/>
            <person name="Shang Y."/>
            <person name="Youmans B."/>
            <person name="Ayvaz T."/>
            <person name="Ross M."/>
            <person name="Santibanez J."/>
            <person name="Aqrawi P."/>
            <person name="Gross S."/>
            <person name="Joshi V."/>
            <person name="Fowler G."/>
            <person name="Nazareth L."/>
            <person name="Reid J."/>
            <person name="Worley K."/>
            <person name="Petrosino J."/>
            <person name="Highlander S."/>
            <person name="Gibbs R."/>
        </authorList>
    </citation>
    <scope>NUCLEOTIDE SEQUENCE [LARGE SCALE GENOMIC DNA]</scope>
    <source>
        <strain evidence="1 2">ATCC 23263</strain>
    </source>
</reference>
<comment type="caution">
    <text evidence="1">The sequence shown here is derived from an EMBL/GenBank/DDBJ whole genome shotgun (WGS) entry which is preliminary data.</text>
</comment>
<organism evidence="1 2">
    <name type="scientific">Pseudoramibacter alactolyticus ATCC 23263</name>
    <dbReference type="NCBI Taxonomy" id="887929"/>
    <lineage>
        <taxon>Bacteria</taxon>
        <taxon>Bacillati</taxon>
        <taxon>Bacillota</taxon>
        <taxon>Clostridia</taxon>
        <taxon>Eubacteriales</taxon>
        <taxon>Eubacteriaceae</taxon>
        <taxon>Pseudoramibacter</taxon>
    </lineage>
</organism>
<accession>E6MI26</accession>
<sequence length="63" mass="7534">MPKRRLKQSGRIDEKISFENCREAEKYSEKRMNMKKYPVFIPNFIYKLEGSKRMAIGKSSPDF</sequence>
<proteinExistence type="predicted"/>
<name>E6MI26_9FIRM</name>
<dbReference type="HOGENOM" id="CLU_2882470_0_0_9"/>
<gene>
    <name evidence="1" type="ORF">HMP0721_1731</name>
</gene>
<dbReference type="AlphaFoldDB" id="E6MI26"/>
<protein>
    <submittedName>
        <fullName evidence="1">Uncharacterized protein</fullName>
    </submittedName>
</protein>
<dbReference type="STRING" id="887929.HMP0721_1731"/>
<dbReference type="RefSeq" id="WP_006599153.1">
    <property type="nucleotide sequence ID" value="NZ_GL622359.1"/>
</dbReference>
<evidence type="ECO:0000313" key="2">
    <source>
        <dbReference type="Proteomes" id="UP000004754"/>
    </source>
</evidence>
<evidence type="ECO:0000313" key="1">
    <source>
        <dbReference type="EMBL" id="EFV01350.1"/>
    </source>
</evidence>
<dbReference type="EMBL" id="AEQN01000022">
    <property type="protein sequence ID" value="EFV01350.1"/>
    <property type="molecule type" value="Genomic_DNA"/>
</dbReference>
<dbReference type="Proteomes" id="UP000004754">
    <property type="component" value="Unassembled WGS sequence"/>
</dbReference>
<keyword evidence="2" id="KW-1185">Reference proteome</keyword>